<dbReference type="Gene3D" id="2.60.40.10">
    <property type="entry name" value="Immunoglobulins"/>
    <property type="match status" value="1"/>
</dbReference>
<evidence type="ECO:0000256" key="7">
    <source>
        <dbReference type="SAM" id="SignalP"/>
    </source>
</evidence>
<evidence type="ECO:0000313" key="9">
    <source>
        <dbReference type="Ensembl" id="ENSVURP00010032596.1"/>
    </source>
</evidence>
<evidence type="ECO:0000313" key="10">
    <source>
        <dbReference type="Proteomes" id="UP000314987"/>
    </source>
</evidence>
<sequence length="119" mass="13051">MDILCPLGACLFNSLIAFLLLMMPKMALGQFSVIGPAGSIQISLGGEAELPCYLTPPQSAQHMEVLWLQSTQVAHLYRYGEDQLGDQARDYQGRTELLRDAVTSGNITLEILNVRLLDA</sequence>
<reference evidence="9" key="3">
    <citation type="submission" date="2025-09" db="UniProtKB">
        <authorList>
            <consortium name="Ensembl"/>
        </authorList>
    </citation>
    <scope>IDENTIFICATION</scope>
</reference>
<organism evidence="9 10">
    <name type="scientific">Vombatus ursinus</name>
    <name type="common">Common wombat</name>
    <dbReference type="NCBI Taxonomy" id="29139"/>
    <lineage>
        <taxon>Eukaryota</taxon>
        <taxon>Metazoa</taxon>
        <taxon>Chordata</taxon>
        <taxon>Craniata</taxon>
        <taxon>Vertebrata</taxon>
        <taxon>Euteleostomi</taxon>
        <taxon>Mammalia</taxon>
        <taxon>Metatheria</taxon>
        <taxon>Diprotodontia</taxon>
        <taxon>Vombatidae</taxon>
        <taxon>Vombatus</taxon>
    </lineage>
</organism>
<keyword evidence="10" id="KW-1185">Reference proteome</keyword>
<evidence type="ECO:0000256" key="1">
    <source>
        <dbReference type="ARBA" id="ARBA00004370"/>
    </source>
</evidence>
<dbReference type="GO" id="GO:0050863">
    <property type="term" value="P:regulation of T cell activation"/>
    <property type="evidence" value="ECO:0007669"/>
    <property type="project" value="UniProtKB-ARBA"/>
</dbReference>
<dbReference type="PANTHER" id="PTHR24100">
    <property type="entry name" value="BUTYROPHILIN"/>
    <property type="match status" value="1"/>
</dbReference>
<evidence type="ECO:0000256" key="3">
    <source>
        <dbReference type="ARBA" id="ARBA00023136"/>
    </source>
</evidence>
<evidence type="ECO:0000256" key="5">
    <source>
        <dbReference type="ARBA" id="ARBA00023180"/>
    </source>
</evidence>
<evidence type="ECO:0000259" key="8">
    <source>
        <dbReference type="Pfam" id="PF07686"/>
    </source>
</evidence>
<dbReference type="GO" id="GO:1903037">
    <property type="term" value="P:regulation of leukocyte cell-cell adhesion"/>
    <property type="evidence" value="ECO:0007669"/>
    <property type="project" value="UniProtKB-ARBA"/>
</dbReference>
<accession>A0A4X2MD60</accession>
<dbReference type="GO" id="GO:0001817">
    <property type="term" value="P:regulation of cytokine production"/>
    <property type="evidence" value="ECO:0007669"/>
    <property type="project" value="TreeGrafter"/>
</dbReference>
<dbReference type="InterPro" id="IPR050504">
    <property type="entry name" value="IgSF_BTN/MOG"/>
</dbReference>
<proteinExistence type="predicted"/>
<keyword evidence="4" id="KW-1015">Disulfide bond</keyword>
<feature type="domain" description="Immunoglobulin V-set" evidence="8">
    <location>
        <begin position="39"/>
        <end position="118"/>
    </location>
</feature>
<dbReference type="FunFam" id="2.60.40.10:FF:000142">
    <property type="entry name" value="V-set domain-containing T-cell activation inhibitor 1"/>
    <property type="match status" value="1"/>
</dbReference>
<evidence type="ECO:0000256" key="4">
    <source>
        <dbReference type="ARBA" id="ARBA00023157"/>
    </source>
</evidence>
<dbReference type="SUPFAM" id="SSF48726">
    <property type="entry name" value="Immunoglobulin"/>
    <property type="match status" value="1"/>
</dbReference>
<feature type="signal peptide" evidence="7">
    <location>
        <begin position="1"/>
        <end position="29"/>
    </location>
</feature>
<dbReference type="GO" id="GO:0050852">
    <property type="term" value="P:T cell receptor signaling pathway"/>
    <property type="evidence" value="ECO:0007669"/>
    <property type="project" value="TreeGrafter"/>
</dbReference>
<dbReference type="Pfam" id="PF07686">
    <property type="entry name" value="V-set"/>
    <property type="match status" value="1"/>
</dbReference>
<evidence type="ECO:0000256" key="6">
    <source>
        <dbReference type="ARBA" id="ARBA00023319"/>
    </source>
</evidence>
<keyword evidence="6" id="KW-0393">Immunoglobulin domain</keyword>
<keyword evidence="2 7" id="KW-0732">Signal</keyword>
<evidence type="ECO:0000256" key="2">
    <source>
        <dbReference type="ARBA" id="ARBA00022729"/>
    </source>
</evidence>
<reference evidence="10" key="1">
    <citation type="submission" date="2018-12" db="EMBL/GenBank/DDBJ databases">
        <authorList>
            <person name="Yazar S."/>
        </authorList>
    </citation>
    <scope>NUCLEOTIDE SEQUENCE [LARGE SCALE GENOMIC DNA]</scope>
</reference>
<dbReference type="GeneTree" id="ENSGT00940000153527"/>
<dbReference type="Ensembl" id="ENSVURT00010037106.1">
    <property type="protein sequence ID" value="ENSVURP00010032596.1"/>
    <property type="gene ID" value="ENSVURG00010024854.1"/>
</dbReference>
<dbReference type="AlphaFoldDB" id="A0A4X2MD60"/>
<dbReference type="InterPro" id="IPR013783">
    <property type="entry name" value="Ig-like_fold"/>
</dbReference>
<dbReference type="GO" id="GO:0005102">
    <property type="term" value="F:signaling receptor binding"/>
    <property type="evidence" value="ECO:0007669"/>
    <property type="project" value="TreeGrafter"/>
</dbReference>
<dbReference type="InterPro" id="IPR036179">
    <property type="entry name" value="Ig-like_dom_sf"/>
</dbReference>
<dbReference type="Proteomes" id="UP000314987">
    <property type="component" value="Unassembled WGS sequence"/>
</dbReference>
<feature type="chain" id="PRO_5021231210" description="Immunoglobulin V-set domain-containing protein" evidence="7">
    <location>
        <begin position="30"/>
        <end position="119"/>
    </location>
</feature>
<keyword evidence="5" id="KW-0325">Glycoprotein</keyword>
<protein>
    <recommendedName>
        <fullName evidence="8">Immunoglobulin V-set domain-containing protein</fullName>
    </recommendedName>
</protein>
<gene>
    <name evidence="9" type="primary">LOC114039830</name>
</gene>
<comment type="subcellular location">
    <subcellularLocation>
        <location evidence="1">Membrane</location>
    </subcellularLocation>
</comment>
<reference evidence="9" key="2">
    <citation type="submission" date="2025-08" db="UniProtKB">
        <authorList>
            <consortium name="Ensembl"/>
        </authorList>
    </citation>
    <scope>IDENTIFICATION</scope>
</reference>
<dbReference type="InterPro" id="IPR013106">
    <property type="entry name" value="Ig_V-set"/>
</dbReference>
<dbReference type="GO" id="GO:0009897">
    <property type="term" value="C:external side of plasma membrane"/>
    <property type="evidence" value="ECO:0007669"/>
    <property type="project" value="TreeGrafter"/>
</dbReference>
<dbReference type="OMA" id="HMEVLWL"/>
<name>A0A4X2MD60_VOMUR</name>
<keyword evidence="3" id="KW-0472">Membrane</keyword>
<dbReference type="PANTHER" id="PTHR24100:SF139">
    <property type="entry name" value="BUTYROPHILIN SUBFAMILY 2 MEMBER A2"/>
    <property type="match status" value="1"/>
</dbReference>